<keyword evidence="3" id="KW-0238">DNA-binding</keyword>
<dbReference type="GO" id="GO:0009893">
    <property type="term" value="P:positive regulation of metabolic process"/>
    <property type="evidence" value="ECO:0007669"/>
    <property type="project" value="UniProtKB-ARBA"/>
</dbReference>
<keyword evidence="6" id="KW-0472">Membrane</keyword>
<dbReference type="InterPro" id="IPR036864">
    <property type="entry name" value="Zn2-C6_fun-type_DNA-bd_sf"/>
</dbReference>
<dbReference type="PROSITE" id="PS50048">
    <property type="entry name" value="ZN2_CY6_FUNGAL_2"/>
    <property type="match status" value="1"/>
</dbReference>
<keyword evidence="4" id="KW-0804">Transcription</keyword>
<dbReference type="PROSITE" id="PS00463">
    <property type="entry name" value="ZN2_CY6_FUNGAL_1"/>
    <property type="match status" value="1"/>
</dbReference>
<dbReference type="GO" id="GO:0000981">
    <property type="term" value="F:DNA-binding transcription factor activity, RNA polymerase II-specific"/>
    <property type="evidence" value="ECO:0007669"/>
    <property type="project" value="InterPro"/>
</dbReference>
<keyword evidence="6" id="KW-1133">Transmembrane helix</keyword>
<dbReference type="GO" id="GO:0003677">
    <property type="term" value="F:DNA binding"/>
    <property type="evidence" value="ECO:0007669"/>
    <property type="project" value="UniProtKB-KW"/>
</dbReference>
<dbReference type="SMART" id="SM00906">
    <property type="entry name" value="Fungal_trans"/>
    <property type="match status" value="1"/>
</dbReference>
<evidence type="ECO:0000256" key="3">
    <source>
        <dbReference type="ARBA" id="ARBA00023125"/>
    </source>
</evidence>
<keyword evidence="5" id="KW-0539">Nucleus</keyword>
<dbReference type="STRING" id="1448316.A0A395H1V5"/>
<dbReference type="InterPro" id="IPR007219">
    <property type="entry name" value="XnlR_reg_dom"/>
</dbReference>
<organism evidence="8 9">
    <name type="scientific">Aspergillus ibericus CBS 121593</name>
    <dbReference type="NCBI Taxonomy" id="1448316"/>
    <lineage>
        <taxon>Eukaryota</taxon>
        <taxon>Fungi</taxon>
        <taxon>Dikarya</taxon>
        <taxon>Ascomycota</taxon>
        <taxon>Pezizomycotina</taxon>
        <taxon>Eurotiomycetes</taxon>
        <taxon>Eurotiomycetidae</taxon>
        <taxon>Eurotiales</taxon>
        <taxon>Aspergillaceae</taxon>
        <taxon>Aspergillus</taxon>
        <taxon>Aspergillus subgen. Circumdati</taxon>
    </lineage>
</organism>
<dbReference type="GeneID" id="37226935"/>
<feature type="transmembrane region" description="Helical" evidence="6">
    <location>
        <begin position="538"/>
        <end position="560"/>
    </location>
</feature>
<dbReference type="InterPro" id="IPR001138">
    <property type="entry name" value="Zn2Cys6_DnaBD"/>
</dbReference>
<evidence type="ECO:0000313" key="8">
    <source>
        <dbReference type="EMBL" id="RAL01872.1"/>
    </source>
</evidence>
<dbReference type="CDD" id="cd12148">
    <property type="entry name" value="fungal_TF_MHR"/>
    <property type="match status" value="1"/>
</dbReference>
<dbReference type="GO" id="GO:0006351">
    <property type="term" value="P:DNA-templated transcription"/>
    <property type="evidence" value="ECO:0007669"/>
    <property type="project" value="InterPro"/>
</dbReference>
<dbReference type="AlphaFoldDB" id="A0A395H1V5"/>
<evidence type="ECO:0000259" key="7">
    <source>
        <dbReference type="PROSITE" id="PS50048"/>
    </source>
</evidence>
<evidence type="ECO:0000256" key="4">
    <source>
        <dbReference type="ARBA" id="ARBA00023163"/>
    </source>
</evidence>
<dbReference type="PANTHER" id="PTHR46910">
    <property type="entry name" value="TRANSCRIPTION FACTOR PDR1"/>
    <property type="match status" value="1"/>
</dbReference>
<dbReference type="Pfam" id="PF04082">
    <property type="entry name" value="Fungal_trans"/>
    <property type="match status" value="1"/>
</dbReference>
<sequence length="706" mass="79002">MEPEGPESDREPVVRRACDQCRLRKIRCDKRSPCSNCRSSQIVCRSTGAGQKPPEPRKRVLISSQYERKIDLIEERLGNIERILLELRSSAKGASEPCYHSTPLSRHLSPSAANYSNTTAALDQHESTSAFEGNSSLAAHSAYAREFLETAVSRNALQISTPKISTALASLKQMVNMQDHQAQLPPREVRLPNQKAIPDSGLQELPLPPVDLVLAILRKYKSQPSVIQTYFPFLSIERLVVKCREVYFATEVYSDATFIVINGALYYLISDMISTIENKDTRDEYERHLKLCQVNLETALANLSLFMPATIENIEALALGAVYAIEMSKPSFAMTLTSTAFRLCQTLGFHRSPSLEKSSKSVQGNMLFWTIYILDKAVSLRLGRASTIQDYDITSLEGLDLTGIAEPFKSIYPLWVKLATIQGKTYELLYSPAALAQPENQRICHARQLASEMQQMVMEPFEKIKFDTNMSAVDEVFIRSDKVARLSVLSLIYRAIPPQEAQGTFIYECIETARSALEVHHKCMLDVKKMNELIKAAYFHWTILYAPFVPFIVIFCHAIAVSSWEDLARLEDFVASLQPNCFLSEAIAKLYQLCQVLSNVARLYIEAKEQAQTKEDQNLASVGQEFDVYLSALGLAPMSTDDSEGQWPSASAPAGSVPEEIRGTTEGQYTAAIPQTSQLGNWFSGNQHMMGLLEEDLSFFDPSSWA</sequence>
<protein>
    <submittedName>
        <fullName evidence="8">Fungal-specific transcription factor domain protein</fullName>
    </submittedName>
</protein>
<dbReference type="InterPro" id="IPR050987">
    <property type="entry name" value="AtrR-like"/>
</dbReference>
<reference evidence="8 9" key="1">
    <citation type="submission" date="2018-02" db="EMBL/GenBank/DDBJ databases">
        <title>The genomes of Aspergillus section Nigri reveals drivers in fungal speciation.</title>
        <authorList>
            <consortium name="DOE Joint Genome Institute"/>
            <person name="Vesth T.C."/>
            <person name="Nybo J."/>
            <person name="Theobald S."/>
            <person name="Brandl J."/>
            <person name="Frisvad J.C."/>
            <person name="Nielsen K.F."/>
            <person name="Lyhne E.K."/>
            <person name="Kogle M.E."/>
            <person name="Kuo A."/>
            <person name="Riley R."/>
            <person name="Clum A."/>
            <person name="Nolan M."/>
            <person name="Lipzen A."/>
            <person name="Salamov A."/>
            <person name="Henrissat B."/>
            <person name="Wiebenga A."/>
            <person name="De vries R.P."/>
            <person name="Grigoriev I.V."/>
            <person name="Mortensen U.H."/>
            <person name="Andersen M.R."/>
            <person name="Baker S.E."/>
        </authorList>
    </citation>
    <scope>NUCLEOTIDE SEQUENCE [LARGE SCALE GENOMIC DNA]</scope>
    <source>
        <strain evidence="8 9">CBS 121593</strain>
    </source>
</reference>
<name>A0A395H1V5_9EURO</name>
<keyword evidence="6" id="KW-0812">Transmembrane</keyword>
<evidence type="ECO:0000256" key="5">
    <source>
        <dbReference type="ARBA" id="ARBA00023242"/>
    </source>
</evidence>
<feature type="domain" description="Zn(2)-C6 fungal-type" evidence="7">
    <location>
        <begin position="17"/>
        <end position="46"/>
    </location>
</feature>
<proteinExistence type="predicted"/>
<evidence type="ECO:0000256" key="6">
    <source>
        <dbReference type="SAM" id="Phobius"/>
    </source>
</evidence>
<dbReference type="SMART" id="SM00066">
    <property type="entry name" value="GAL4"/>
    <property type="match status" value="1"/>
</dbReference>
<dbReference type="CDD" id="cd00067">
    <property type="entry name" value="GAL4"/>
    <property type="match status" value="1"/>
</dbReference>
<dbReference type="Gene3D" id="4.10.240.10">
    <property type="entry name" value="Zn(2)-C6 fungal-type DNA-binding domain"/>
    <property type="match status" value="1"/>
</dbReference>
<dbReference type="PANTHER" id="PTHR46910:SF5">
    <property type="entry name" value="ZN(II)2CYS6 TRANSCRIPTION FACTOR (EUROFUNG)"/>
    <property type="match status" value="1"/>
</dbReference>
<accession>A0A395H1V5</accession>
<evidence type="ECO:0000256" key="1">
    <source>
        <dbReference type="ARBA" id="ARBA00022723"/>
    </source>
</evidence>
<dbReference type="OrthoDB" id="103819at2759"/>
<dbReference type="Proteomes" id="UP000249402">
    <property type="component" value="Unassembled WGS sequence"/>
</dbReference>
<evidence type="ECO:0000256" key="2">
    <source>
        <dbReference type="ARBA" id="ARBA00023015"/>
    </source>
</evidence>
<dbReference type="RefSeq" id="XP_025576199.1">
    <property type="nucleotide sequence ID" value="XM_025722070.1"/>
</dbReference>
<keyword evidence="2" id="KW-0805">Transcription regulation</keyword>
<keyword evidence="9" id="KW-1185">Reference proteome</keyword>
<dbReference type="SUPFAM" id="SSF57701">
    <property type="entry name" value="Zn2/Cys6 DNA-binding domain"/>
    <property type="match status" value="1"/>
</dbReference>
<keyword evidence="1" id="KW-0479">Metal-binding</keyword>
<dbReference type="VEuPathDB" id="FungiDB:BO80DRAFT_454459"/>
<dbReference type="GO" id="GO:0008270">
    <property type="term" value="F:zinc ion binding"/>
    <property type="evidence" value="ECO:0007669"/>
    <property type="project" value="InterPro"/>
</dbReference>
<dbReference type="EMBL" id="KZ824433">
    <property type="protein sequence ID" value="RAL01872.1"/>
    <property type="molecule type" value="Genomic_DNA"/>
</dbReference>
<evidence type="ECO:0000313" key="9">
    <source>
        <dbReference type="Proteomes" id="UP000249402"/>
    </source>
</evidence>
<dbReference type="Pfam" id="PF00172">
    <property type="entry name" value="Zn_clus"/>
    <property type="match status" value="1"/>
</dbReference>
<gene>
    <name evidence="8" type="ORF">BO80DRAFT_454459</name>
</gene>